<keyword evidence="4" id="KW-1185">Reference proteome</keyword>
<dbReference type="Proteomes" id="UP001201273">
    <property type="component" value="Unassembled WGS sequence"/>
</dbReference>
<name>A0ABS8WBK2_9GAMM</name>
<comment type="caution">
    <text evidence="3">The sequence shown here is derived from an EMBL/GenBank/DDBJ whole genome shotgun (WGS) entry which is preliminary data.</text>
</comment>
<accession>A0ABS8WBK2</accession>
<evidence type="ECO:0000313" key="4">
    <source>
        <dbReference type="Proteomes" id="UP001201273"/>
    </source>
</evidence>
<protein>
    <submittedName>
        <fullName evidence="3">DUF1974 domain-containing protein</fullName>
    </submittedName>
</protein>
<evidence type="ECO:0000256" key="1">
    <source>
        <dbReference type="SAM" id="Phobius"/>
    </source>
</evidence>
<keyword evidence="1" id="KW-0472">Membrane</keyword>
<dbReference type="InterPro" id="IPR015396">
    <property type="entry name" value="FadE_C"/>
</dbReference>
<keyword evidence="1" id="KW-0812">Transmembrane</keyword>
<dbReference type="Pfam" id="PF09317">
    <property type="entry name" value="ACDH_C"/>
    <property type="match status" value="1"/>
</dbReference>
<organism evidence="3 4">
    <name type="scientific">Motilimonas cestriensis</name>
    <dbReference type="NCBI Taxonomy" id="2742685"/>
    <lineage>
        <taxon>Bacteria</taxon>
        <taxon>Pseudomonadati</taxon>
        <taxon>Pseudomonadota</taxon>
        <taxon>Gammaproteobacteria</taxon>
        <taxon>Alteromonadales</taxon>
        <taxon>Alteromonadales genera incertae sedis</taxon>
        <taxon>Motilimonas</taxon>
    </lineage>
</organism>
<feature type="domain" description="Acyl-CoA dehydrogenase C-terminal bacterial-type" evidence="2">
    <location>
        <begin position="433"/>
        <end position="608"/>
    </location>
</feature>
<sequence length="629" mass="71382">MLSFAIVLTSIFTLLCLIIGKASLASATLILGLFVLFTLYWQWLPVSVFIIYLVLAVLLNNHYLRQRYLSRPLQALFVRRKKNWLPPQLPHSEGWLERKIITGLIQWHHLHAQPAPRINAQEQAFLDGPTHQLCQLINSEPCQGGINEACWRYLNQRGFFALSQPYHLGGHAFSCYGINKIIQKVASVNSEIAETVALHNSLGSASFLQHCAPREAQSIWLRAICKGRKQALFSVEPATLVQQMTPLQGELTIDKHPIPSPVMPDLLILPVRLTAKGEEHYLLIETEHCKQLSFTCQNQLGSFSIAAYPFALSDLICPETVKPWYCRAQAWLKLNLSALQAAQMKQALISTHSTTDAPLTTPDTTKQPRSDRLVGLLLRVSSFDACIAMTCSATDNGENPILIADLLTNEIDHTRSRYVLPLSSQYFEYLYTCHPYLLTEYQSCQEPDQLEHFDQQVISHLGFTLNQLLIVFTHKLFARYSYKACDQFYFRLIERYSHILAVLGEDLLFSSPHPVSRDKQQGRLLRLLSLIYVMTALLRSHQHTTIKYSALDKVINEIEALLQNIAGNMKGSLIGRLFCWLCLPSRPLYLPESDQNYQLISQEIAQQKINFQHLCGDINRAQPTSPSSD</sequence>
<evidence type="ECO:0000259" key="2">
    <source>
        <dbReference type="Pfam" id="PF09317"/>
    </source>
</evidence>
<proteinExistence type="predicted"/>
<gene>
    <name evidence="3" type="ORF">K6Y31_11700</name>
</gene>
<dbReference type="InterPro" id="IPR037069">
    <property type="entry name" value="AcylCoA_DH/ox_N_sf"/>
</dbReference>
<dbReference type="RefSeq" id="WP_233052961.1">
    <property type="nucleotide sequence ID" value="NZ_JAIMJA010000011.1"/>
</dbReference>
<evidence type="ECO:0000313" key="3">
    <source>
        <dbReference type="EMBL" id="MCE2595482.1"/>
    </source>
</evidence>
<feature type="transmembrane region" description="Helical" evidence="1">
    <location>
        <begin position="43"/>
        <end position="64"/>
    </location>
</feature>
<keyword evidence="1" id="KW-1133">Transmembrane helix</keyword>
<dbReference type="EMBL" id="JAIMJA010000011">
    <property type="protein sequence ID" value="MCE2595482.1"/>
    <property type="molecule type" value="Genomic_DNA"/>
</dbReference>
<dbReference type="InterPro" id="IPR009100">
    <property type="entry name" value="AcylCoA_DH/oxidase_NM_dom_sf"/>
</dbReference>
<dbReference type="Gene3D" id="1.10.540.10">
    <property type="entry name" value="Acyl-CoA dehydrogenase/oxidase, N-terminal domain"/>
    <property type="match status" value="1"/>
</dbReference>
<dbReference type="SUPFAM" id="SSF56645">
    <property type="entry name" value="Acyl-CoA dehydrogenase NM domain-like"/>
    <property type="match status" value="1"/>
</dbReference>
<reference evidence="3 4" key="1">
    <citation type="journal article" date="2022" name="Environ. Microbiol. Rep.">
        <title>Eco-phylogenetic analyses reveal divergent evolution of vitamin B12 metabolism in the marine bacterial family 'Psychromonadaceae'.</title>
        <authorList>
            <person name="Jin X."/>
            <person name="Yang Y."/>
            <person name="Cao H."/>
            <person name="Gao B."/>
            <person name="Zhao Z."/>
        </authorList>
    </citation>
    <scope>NUCLEOTIDE SEQUENCE [LARGE SCALE GENOMIC DNA]</scope>
    <source>
        <strain evidence="3 4">MKS20</strain>
    </source>
</reference>